<dbReference type="InterPro" id="IPR036691">
    <property type="entry name" value="Endo/exonu/phosph_ase_sf"/>
</dbReference>
<dbReference type="Pfam" id="PF03372">
    <property type="entry name" value="Exo_endo_phos"/>
    <property type="match status" value="1"/>
</dbReference>
<dbReference type="InterPro" id="IPR005135">
    <property type="entry name" value="Endo/exonuclease/phosphatase"/>
</dbReference>
<evidence type="ECO:0000256" key="6">
    <source>
        <dbReference type="ARBA" id="ARBA00022842"/>
    </source>
</evidence>
<gene>
    <name evidence="8" type="ORF">P9H32_17840</name>
</gene>
<evidence type="ECO:0000256" key="2">
    <source>
        <dbReference type="ARBA" id="ARBA00001946"/>
    </source>
</evidence>
<comment type="cofactor">
    <cofactor evidence="2">
        <name>Mg(2+)</name>
        <dbReference type="ChEBI" id="CHEBI:18420"/>
    </cofactor>
</comment>
<dbReference type="Gene3D" id="3.60.10.10">
    <property type="entry name" value="Endonuclease/exonuclease/phosphatase"/>
    <property type="match status" value="1"/>
</dbReference>
<dbReference type="PANTHER" id="PTHR22748">
    <property type="entry name" value="AP ENDONUCLEASE"/>
    <property type="match status" value="1"/>
</dbReference>
<accession>A0ABU5N225</accession>
<dbReference type="PANTHER" id="PTHR22748:SF6">
    <property type="entry name" value="DNA-(APURINIC OR APYRIMIDINIC SITE) ENDONUCLEASE"/>
    <property type="match status" value="1"/>
</dbReference>
<evidence type="ECO:0000313" key="8">
    <source>
        <dbReference type="EMBL" id="MDZ8120493.1"/>
    </source>
</evidence>
<dbReference type="NCBIfam" id="TIGR00633">
    <property type="entry name" value="xth"/>
    <property type="match status" value="1"/>
</dbReference>
<reference evidence="8 9" key="1">
    <citation type="journal article" date="2024" name="Appl. Environ. Microbiol.">
        <title>Pontiella agarivorans sp. nov., a novel marine anaerobic bacterium capable of degrading macroalgal polysaccharides and fixing nitrogen.</title>
        <authorList>
            <person name="Liu N."/>
            <person name="Kivenson V."/>
            <person name="Peng X."/>
            <person name="Cui Z."/>
            <person name="Lankiewicz T.S."/>
            <person name="Gosselin K.M."/>
            <person name="English C.J."/>
            <person name="Blair E.M."/>
            <person name="O'Malley M.A."/>
            <person name="Valentine D.L."/>
        </authorList>
    </citation>
    <scope>NUCLEOTIDE SEQUENCE [LARGE SCALE GENOMIC DNA]</scope>
    <source>
        <strain evidence="8 9">NLcol2</strain>
    </source>
</reference>
<comment type="caution">
    <text evidence="8">The sequence shown here is derived from an EMBL/GenBank/DDBJ whole genome shotgun (WGS) entry which is preliminary data.</text>
</comment>
<comment type="cofactor">
    <cofactor evidence="1">
        <name>Mn(2+)</name>
        <dbReference type="ChEBI" id="CHEBI:29035"/>
    </cofactor>
</comment>
<keyword evidence="9" id="KW-1185">Reference proteome</keyword>
<keyword evidence="5" id="KW-0378">Hydrolase</keyword>
<dbReference type="InterPro" id="IPR020847">
    <property type="entry name" value="AP_endonuclease_F1_BS"/>
</dbReference>
<evidence type="ECO:0000256" key="1">
    <source>
        <dbReference type="ARBA" id="ARBA00001936"/>
    </source>
</evidence>
<feature type="domain" description="Endonuclease/exonuclease/phosphatase" evidence="7">
    <location>
        <begin position="4"/>
        <end position="247"/>
    </location>
</feature>
<dbReference type="PROSITE" id="PS00728">
    <property type="entry name" value="AP_NUCLEASE_F1_3"/>
    <property type="match status" value="1"/>
</dbReference>
<dbReference type="CDD" id="cd09087">
    <property type="entry name" value="Ape1-like_AP-endo"/>
    <property type="match status" value="1"/>
</dbReference>
<dbReference type="NCBIfam" id="TIGR00195">
    <property type="entry name" value="exoDNase_III"/>
    <property type="match status" value="1"/>
</dbReference>
<dbReference type="PROSITE" id="PS51435">
    <property type="entry name" value="AP_NUCLEASE_F1_4"/>
    <property type="match status" value="1"/>
</dbReference>
<proteinExistence type="inferred from homology"/>
<evidence type="ECO:0000259" key="7">
    <source>
        <dbReference type="Pfam" id="PF03372"/>
    </source>
</evidence>
<dbReference type="InterPro" id="IPR004808">
    <property type="entry name" value="AP_endonuc_1"/>
</dbReference>
<dbReference type="PROSITE" id="PS00726">
    <property type="entry name" value="AP_NUCLEASE_F1_1"/>
    <property type="match status" value="1"/>
</dbReference>
<dbReference type="RefSeq" id="WP_322610267.1">
    <property type="nucleotide sequence ID" value="NZ_JARVCO010000012.1"/>
</dbReference>
<dbReference type="SUPFAM" id="SSF56219">
    <property type="entry name" value="DNase I-like"/>
    <property type="match status" value="1"/>
</dbReference>
<sequence length="257" mass="29111">MKCISWNVNGIRAVMKKGFPDFLDAHAPDVLCLQEIKVHNDDLPGEIQSTATDRGYTGFWNGADRKGYSGTATLSKTEPLSYETRMGDDRFDLEGRFQCLEFQEFFLINTYVPNVKSDLSRLAERQEFDALMRDKIQELEAAKPVVLCGDMNVAHQPIDLARPKPNEGKAGYTDEERAGMTDYIQAGLIDTFRSLNPETVRYSWWSYRGQARANNVGWRIDYFLASQNLQPRIQSADIHCDVTGSDHCPIELITDLG</sequence>
<name>A0ABU5N225_9BACT</name>
<dbReference type="Proteomes" id="UP001290861">
    <property type="component" value="Unassembled WGS sequence"/>
</dbReference>
<keyword evidence="4" id="KW-0479">Metal-binding</keyword>
<comment type="similarity">
    <text evidence="3">Belongs to the DNA repair enzymes AP/ExoA family.</text>
</comment>
<evidence type="ECO:0000256" key="3">
    <source>
        <dbReference type="ARBA" id="ARBA00007092"/>
    </source>
</evidence>
<organism evidence="8 9">
    <name type="scientific">Pontiella agarivorans</name>
    <dbReference type="NCBI Taxonomy" id="3038953"/>
    <lineage>
        <taxon>Bacteria</taxon>
        <taxon>Pseudomonadati</taxon>
        <taxon>Kiritimatiellota</taxon>
        <taxon>Kiritimatiellia</taxon>
        <taxon>Kiritimatiellales</taxon>
        <taxon>Pontiellaceae</taxon>
        <taxon>Pontiella</taxon>
    </lineage>
</organism>
<dbReference type="InterPro" id="IPR020848">
    <property type="entry name" value="AP_endonuclease_F1_CS"/>
</dbReference>
<protein>
    <submittedName>
        <fullName evidence="8">Exodeoxyribonuclease III</fullName>
    </submittedName>
</protein>
<evidence type="ECO:0000256" key="4">
    <source>
        <dbReference type="ARBA" id="ARBA00022723"/>
    </source>
</evidence>
<evidence type="ECO:0000256" key="5">
    <source>
        <dbReference type="ARBA" id="ARBA00022801"/>
    </source>
</evidence>
<dbReference type="EMBL" id="JARVCO010000012">
    <property type="protein sequence ID" value="MDZ8120493.1"/>
    <property type="molecule type" value="Genomic_DNA"/>
</dbReference>
<keyword evidence="6" id="KW-0460">Magnesium</keyword>
<evidence type="ECO:0000313" key="9">
    <source>
        <dbReference type="Proteomes" id="UP001290861"/>
    </source>
</evidence>